<name>A0A8T2UVL9_CERRI</name>
<evidence type="ECO:0000256" key="6">
    <source>
        <dbReference type="SAM" id="Phobius"/>
    </source>
</evidence>
<gene>
    <name evidence="8" type="ORF">KP509_05G088700</name>
</gene>
<proteinExistence type="inferred from homology"/>
<feature type="transmembrane region" description="Helical" evidence="6">
    <location>
        <begin position="528"/>
        <end position="546"/>
    </location>
</feature>
<sequence length="657" mass="70813">MNFMLVQNFLIPDHIGHRHSVRRGDTPRICMYVRRAIKDSFGKRRSKEWDSEGLSFLPSTRFSSYARVGGRRSSNSSYFRFMASNRRTSWWTDFVNAALRTKSPSLGRQVTHAKPSPSASEGEGFLSRRLGVFDLILLGIGASIGAGIFVVTGTIANDAGPGVTVSFMLAGLACVANALCYAELASRFPALVGGAYLYAYSAFNELVAFLVFCQLMLDYHIGAASISRSLAGYLVNLLELIPALTGKIPVWFGPGGKTFVGDIFSINVLAPIILIILTAILCQGVRESAAVNAVMTVTKVLIVLVVIILGAFEVDTSNWVPFAPNGVHAIVTGATVAFFSYVGFDAVANSAEESSRPKRDLPIGILVSLVACATLYVAVCLVITGMVPYQDLAGDAPLAQAFTESGLPFITALISVGAVAGLTTTLLVGLYVQSRLYLGLGRDGLVPSLFSRIHATHHTPVLAQIWCGLVAGILATFFDVSHLSHILSVGTLSGYSVVCGCVIMLRVSEGENLHGESGKTTFTRSQEAATYIVAIVLCGLAVGLFFRFSLHYAFIIVGLLISIATAVPMYIRQVYKDSPGFMCPAVPTIPLLGLYLNMFLFAQLHWEGWVRFVVFGLLSVAFYALYGQHNAKHEVTEDNGYSYSAINNQEPGPDEGW</sequence>
<dbReference type="OrthoDB" id="5982228at2759"/>
<dbReference type="InterPro" id="IPR029485">
    <property type="entry name" value="CAT_C"/>
</dbReference>
<evidence type="ECO:0000259" key="7">
    <source>
        <dbReference type="Pfam" id="PF13906"/>
    </source>
</evidence>
<dbReference type="Pfam" id="PF13520">
    <property type="entry name" value="AA_permease_2"/>
    <property type="match status" value="1"/>
</dbReference>
<reference evidence="8" key="1">
    <citation type="submission" date="2021-08" db="EMBL/GenBank/DDBJ databases">
        <title>WGS assembly of Ceratopteris richardii.</title>
        <authorList>
            <person name="Marchant D.B."/>
            <person name="Chen G."/>
            <person name="Jenkins J."/>
            <person name="Shu S."/>
            <person name="Leebens-Mack J."/>
            <person name="Grimwood J."/>
            <person name="Schmutz J."/>
            <person name="Soltis P."/>
            <person name="Soltis D."/>
            <person name="Chen Z.-H."/>
        </authorList>
    </citation>
    <scope>NUCLEOTIDE SEQUENCE</scope>
    <source>
        <strain evidence="8">Whitten #5841</strain>
        <tissue evidence="8">Leaf</tissue>
    </source>
</reference>
<organism evidence="8 9">
    <name type="scientific">Ceratopteris richardii</name>
    <name type="common">Triangle waterfern</name>
    <dbReference type="NCBI Taxonomy" id="49495"/>
    <lineage>
        <taxon>Eukaryota</taxon>
        <taxon>Viridiplantae</taxon>
        <taxon>Streptophyta</taxon>
        <taxon>Embryophyta</taxon>
        <taxon>Tracheophyta</taxon>
        <taxon>Polypodiopsida</taxon>
        <taxon>Polypodiidae</taxon>
        <taxon>Polypodiales</taxon>
        <taxon>Pteridineae</taxon>
        <taxon>Pteridaceae</taxon>
        <taxon>Parkerioideae</taxon>
        <taxon>Ceratopteris</taxon>
    </lineage>
</organism>
<evidence type="ECO:0000256" key="4">
    <source>
        <dbReference type="ARBA" id="ARBA00022989"/>
    </source>
</evidence>
<dbReference type="GO" id="GO:0015171">
    <property type="term" value="F:amino acid transmembrane transporter activity"/>
    <property type="evidence" value="ECO:0007669"/>
    <property type="project" value="TreeGrafter"/>
</dbReference>
<keyword evidence="9" id="KW-1185">Reference proteome</keyword>
<dbReference type="PANTHER" id="PTHR43243">
    <property type="entry name" value="INNER MEMBRANE TRANSPORTER YGJI-RELATED"/>
    <property type="match status" value="1"/>
</dbReference>
<feature type="transmembrane region" description="Helical" evidence="6">
    <location>
        <begin position="486"/>
        <end position="507"/>
    </location>
</feature>
<feature type="transmembrane region" description="Helical" evidence="6">
    <location>
        <begin position="263"/>
        <end position="282"/>
    </location>
</feature>
<dbReference type="EMBL" id="CM035410">
    <property type="protein sequence ID" value="KAH7437784.1"/>
    <property type="molecule type" value="Genomic_DNA"/>
</dbReference>
<keyword evidence="3 6" id="KW-0812">Transmembrane</keyword>
<feature type="transmembrane region" description="Helical" evidence="6">
    <location>
        <begin position="583"/>
        <end position="602"/>
    </location>
</feature>
<evidence type="ECO:0000256" key="2">
    <source>
        <dbReference type="ARBA" id="ARBA00008572"/>
    </source>
</evidence>
<feature type="transmembrane region" description="Helical" evidence="6">
    <location>
        <begin position="326"/>
        <end position="344"/>
    </location>
</feature>
<dbReference type="Gene3D" id="1.20.1740.10">
    <property type="entry name" value="Amino acid/polyamine transporter I"/>
    <property type="match status" value="2"/>
</dbReference>
<evidence type="ECO:0000256" key="5">
    <source>
        <dbReference type="ARBA" id="ARBA00023136"/>
    </source>
</evidence>
<evidence type="ECO:0000313" key="9">
    <source>
        <dbReference type="Proteomes" id="UP000825935"/>
    </source>
</evidence>
<dbReference type="Pfam" id="PF13906">
    <property type="entry name" value="AA_permease_C"/>
    <property type="match status" value="1"/>
</dbReference>
<evidence type="ECO:0000313" key="8">
    <source>
        <dbReference type="EMBL" id="KAH7437783.1"/>
    </source>
</evidence>
<feature type="transmembrane region" description="Helical" evidence="6">
    <location>
        <begin position="608"/>
        <end position="626"/>
    </location>
</feature>
<protein>
    <recommendedName>
        <fullName evidence="7">Cationic amino acid transporter C-terminal domain-containing protein</fullName>
    </recommendedName>
</protein>
<keyword evidence="5 6" id="KW-0472">Membrane</keyword>
<comment type="subcellular location">
    <subcellularLocation>
        <location evidence="1">Membrane</location>
        <topology evidence="1">Multi-pass membrane protein</topology>
    </subcellularLocation>
</comment>
<comment type="similarity">
    <text evidence="2">Belongs to the amino acid-polyamine-organocation (APC) superfamily. Cationic amino acid transporter (CAT) (TC 2.A.3.3) family.</text>
</comment>
<feature type="transmembrane region" description="Helical" evidence="6">
    <location>
        <begin position="135"/>
        <end position="156"/>
    </location>
</feature>
<dbReference type="GO" id="GO:0016020">
    <property type="term" value="C:membrane"/>
    <property type="evidence" value="ECO:0007669"/>
    <property type="project" value="UniProtKB-SubCell"/>
</dbReference>
<dbReference type="AlphaFoldDB" id="A0A8T2UVL9"/>
<dbReference type="PANTHER" id="PTHR43243:SF45">
    <property type="entry name" value="CATIONIC AMINO ACID TRANSPORTER 9, CHLOROPLASTIC"/>
    <property type="match status" value="1"/>
</dbReference>
<feature type="transmembrane region" description="Helical" evidence="6">
    <location>
        <begin position="365"/>
        <end position="389"/>
    </location>
</feature>
<accession>A0A8T2UVL9</accession>
<dbReference type="Proteomes" id="UP000825935">
    <property type="component" value="Chromosome 5"/>
</dbReference>
<feature type="transmembrane region" description="Helical" evidence="6">
    <location>
        <begin position="162"/>
        <end position="184"/>
    </location>
</feature>
<dbReference type="EMBL" id="CM035410">
    <property type="protein sequence ID" value="KAH7437783.1"/>
    <property type="molecule type" value="Genomic_DNA"/>
</dbReference>
<dbReference type="OMA" id="WILGWDL"/>
<feature type="transmembrane region" description="Helical" evidence="6">
    <location>
        <begin position="409"/>
        <end position="432"/>
    </location>
</feature>
<feature type="transmembrane region" description="Helical" evidence="6">
    <location>
        <begin position="289"/>
        <end position="314"/>
    </location>
</feature>
<feature type="domain" description="Cationic amino acid transporter C-terminal" evidence="7">
    <location>
        <begin position="581"/>
        <end position="630"/>
    </location>
</feature>
<keyword evidence="4 6" id="KW-1133">Transmembrane helix</keyword>
<dbReference type="InterPro" id="IPR002293">
    <property type="entry name" value="AA/rel_permease1"/>
</dbReference>
<comment type="caution">
    <text evidence="8">The sequence shown here is derived from an EMBL/GenBank/DDBJ whole genome shotgun (WGS) entry which is preliminary data.</text>
</comment>
<feature type="transmembrane region" description="Helical" evidence="6">
    <location>
        <begin position="196"/>
        <end position="217"/>
    </location>
</feature>
<evidence type="ECO:0000256" key="1">
    <source>
        <dbReference type="ARBA" id="ARBA00004141"/>
    </source>
</evidence>
<feature type="transmembrane region" description="Helical" evidence="6">
    <location>
        <begin position="552"/>
        <end position="571"/>
    </location>
</feature>
<evidence type="ECO:0000256" key="3">
    <source>
        <dbReference type="ARBA" id="ARBA00022692"/>
    </source>
</evidence>